<organism evidence="2 3">
    <name type="scientific">Phytophthora sojae (strain P6497)</name>
    <name type="common">Soybean stem and root rot agent</name>
    <name type="synonym">Phytophthora megasperma f. sp. glycines</name>
    <dbReference type="NCBI Taxonomy" id="1094619"/>
    <lineage>
        <taxon>Eukaryota</taxon>
        <taxon>Sar</taxon>
        <taxon>Stramenopiles</taxon>
        <taxon>Oomycota</taxon>
        <taxon>Peronosporomycetes</taxon>
        <taxon>Peronosporales</taxon>
        <taxon>Peronosporaceae</taxon>
        <taxon>Phytophthora</taxon>
    </lineage>
</organism>
<proteinExistence type="predicted"/>
<dbReference type="InParanoid" id="G4ZVK6"/>
<reference evidence="2 3" key="1">
    <citation type="journal article" date="2006" name="Science">
        <title>Phytophthora genome sequences uncover evolutionary origins and mechanisms of pathogenesis.</title>
        <authorList>
            <person name="Tyler B.M."/>
            <person name="Tripathy S."/>
            <person name="Zhang X."/>
            <person name="Dehal P."/>
            <person name="Jiang R.H."/>
            <person name="Aerts A."/>
            <person name="Arredondo F.D."/>
            <person name="Baxter L."/>
            <person name="Bensasson D."/>
            <person name="Beynon J.L."/>
            <person name="Chapman J."/>
            <person name="Damasceno C.M."/>
            <person name="Dorrance A.E."/>
            <person name="Dou D."/>
            <person name="Dickerman A.W."/>
            <person name="Dubchak I.L."/>
            <person name="Garbelotto M."/>
            <person name="Gijzen M."/>
            <person name="Gordon S.G."/>
            <person name="Govers F."/>
            <person name="Grunwald N.J."/>
            <person name="Huang W."/>
            <person name="Ivors K.L."/>
            <person name="Jones R.W."/>
            <person name="Kamoun S."/>
            <person name="Krampis K."/>
            <person name="Lamour K.H."/>
            <person name="Lee M.K."/>
            <person name="McDonald W.H."/>
            <person name="Medina M."/>
            <person name="Meijer H.J."/>
            <person name="Nordberg E.K."/>
            <person name="Maclean D.J."/>
            <person name="Ospina-Giraldo M.D."/>
            <person name="Morris P.F."/>
            <person name="Phuntumart V."/>
            <person name="Putnam N.H."/>
            <person name="Rash S."/>
            <person name="Rose J.K."/>
            <person name="Sakihama Y."/>
            <person name="Salamov A.A."/>
            <person name="Savidor A."/>
            <person name="Scheuring C.F."/>
            <person name="Smith B.M."/>
            <person name="Sobral B.W."/>
            <person name="Terry A."/>
            <person name="Torto-Alalibo T.A."/>
            <person name="Win J."/>
            <person name="Xu Z."/>
            <person name="Zhang H."/>
            <person name="Grigoriev I.V."/>
            <person name="Rokhsar D.S."/>
            <person name="Boore J.L."/>
        </authorList>
    </citation>
    <scope>NUCLEOTIDE SEQUENCE [LARGE SCALE GENOMIC DNA]</scope>
    <source>
        <strain evidence="2 3">P6497</strain>
    </source>
</reference>
<keyword evidence="3" id="KW-1185">Reference proteome</keyword>
<dbReference type="KEGG" id="psoj:PHYSODRAFT_336686"/>
<dbReference type="SMR" id="G4ZVK6"/>
<dbReference type="EMBL" id="JH159157">
    <property type="protein sequence ID" value="EGZ12245.1"/>
    <property type="molecule type" value="Genomic_DNA"/>
</dbReference>
<protein>
    <submittedName>
        <fullName evidence="2">Uncharacterized protein</fullName>
    </submittedName>
</protein>
<gene>
    <name evidence="2" type="ORF">PHYSODRAFT_336686</name>
</gene>
<evidence type="ECO:0000313" key="3">
    <source>
        <dbReference type="Proteomes" id="UP000002640"/>
    </source>
</evidence>
<evidence type="ECO:0000313" key="2">
    <source>
        <dbReference type="EMBL" id="EGZ12245.1"/>
    </source>
</evidence>
<accession>G4ZVK6</accession>
<evidence type="ECO:0000256" key="1">
    <source>
        <dbReference type="SAM" id="MobiDB-lite"/>
    </source>
</evidence>
<feature type="compositionally biased region" description="Basic and acidic residues" evidence="1">
    <location>
        <begin position="95"/>
        <end position="109"/>
    </location>
</feature>
<sequence>MDVVCSFGRSVDVDGDEWIDLGLPPTPRGGEDDGTELLSLTPGEMRTADIDDKNPFAAAGETSNKPVAAAVSTPQPLPEPEPANKTQRKPIATKLARDPNIESIPERKKPSPAPPAPVVKSKAARSKELFMLLTRKRLLLQLYELSYSVKLLGSIALLNPLHSYLAFEGLGERPTQDPGAQGFRHLLALM</sequence>
<dbReference type="Proteomes" id="UP000002640">
    <property type="component" value="Unassembled WGS sequence"/>
</dbReference>
<dbReference type="GeneID" id="20647239"/>
<name>G4ZVK6_PHYSP</name>
<dbReference type="RefSeq" id="XP_009532578.1">
    <property type="nucleotide sequence ID" value="XM_009534283.1"/>
</dbReference>
<dbReference type="AlphaFoldDB" id="G4ZVK6"/>
<feature type="region of interest" description="Disordered" evidence="1">
    <location>
        <begin position="18"/>
        <end position="121"/>
    </location>
</feature>